<dbReference type="AlphaFoldDB" id="A0A849SMY7"/>
<dbReference type="Gene3D" id="2.30.42.10">
    <property type="match status" value="2"/>
</dbReference>
<keyword evidence="5 11" id="KW-0812">Transmembrane</keyword>
<dbReference type="InterPro" id="IPR001478">
    <property type="entry name" value="PDZ"/>
</dbReference>
<dbReference type="PANTHER" id="PTHR42837:SF2">
    <property type="entry name" value="MEMBRANE METALLOPROTEASE ARASP2, CHLOROPLASTIC-RELATED"/>
    <property type="match status" value="1"/>
</dbReference>
<feature type="domain" description="PDZ" evidence="12">
    <location>
        <begin position="190"/>
        <end position="244"/>
    </location>
</feature>
<evidence type="ECO:0000313" key="14">
    <source>
        <dbReference type="Proteomes" id="UP000580839"/>
    </source>
</evidence>
<keyword evidence="4 13" id="KW-0645">Protease</keyword>
<dbReference type="GO" id="GO:0004222">
    <property type="term" value="F:metalloendopeptidase activity"/>
    <property type="evidence" value="ECO:0007669"/>
    <property type="project" value="InterPro"/>
</dbReference>
<dbReference type="GO" id="GO:0016020">
    <property type="term" value="C:membrane"/>
    <property type="evidence" value="ECO:0007669"/>
    <property type="project" value="UniProtKB-SubCell"/>
</dbReference>
<dbReference type="GO" id="GO:0006508">
    <property type="term" value="P:proteolysis"/>
    <property type="evidence" value="ECO:0007669"/>
    <property type="project" value="UniProtKB-KW"/>
</dbReference>
<comment type="subcellular location">
    <subcellularLocation>
        <location evidence="2">Membrane</location>
        <topology evidence="2">Multi-pass membrane protein</topology>
    </subcellularLocation>
</comment>
<evidence type="ECO:0000256" key="11">
    <source>
        <dbReference type="RuleBase" id="RU362031"/>
    </source>
</evidence>
<dbReference type="InterPro" id="IPR008915">
    <property type="entry name" value="Peptidase_M50"/>
</dbReference>
<evidence type="ECO:0000259" key="12">
    <source>
        <dbReference type="PROSITE" id="PS50106"/>
    </source>
</evidence>
<evidence type="ECO:0000256" key="3">
    <source>
        <dbReference type="ARBA" id="ARBA00007931"/>
    </source>
</evidence>
<comment type="caution">
    <text evidence="13">The sequence shown here is derived from an EMBL/GenBank/DDBJ whole genome shotgun (WGS) entry which is preliminary data.</text>
</comment>
<dbReference type="NCBIfam" id="TIGR00054">
    <property type="entry name" value="RIP metalloprotease RseP"/>
    <property type="match status" value="1"/>
</dbReference>
<dbReference type="EC" id="3.4.24.-" evidence="11"/>
<dbReference type="InterPro" id="IPR036034">
    <property type="entry name" value="PDZ_sf"/>
</dbReference>
<dbReference type="InterPro" id="IPR041489">
    <property type="entry name" value="PDZ_6"/>
</dbReference>
<dbReference type="CDD" id="cd06163">
    <property type="entry name" value="S2P-M50_PDZ_RseP-like"/>
    <property type="match status" value="1"/>
</dbReference>
<accession>A0A849SMY7</accession>
<dbReference type="PROSITE" id="PS50106">
    <property type="entry name" value="PDZ"/>
    <property type="match status" value="1"/>
</dbReference>
<dbReference type="EMBL" id="JABFRW010000085">
    <property type="protein sequence ID" value="NOT33974.1"/>
    <property type="molecule type" value="Genomic_DNA"/>
</dbReference>
<protein>
    <recommendedName>
        <fullName evidence="11">Zinc metalloprotease</fullName>
        <ecNumber evidence="11">3.4.24.-</ecNumber>
    </recommendedName>
</protein>
<dbReference type="SUPFAM" id="SSF50156">
    <property type="entry name" value="PDZ domain-like"/>
    <property type="match status" value="2"/>
</dbReference>
<dbReference type="InterPro" id="IPR004387">
    <property type="entry name" value="Pept_M50_Zn"/>
</dbReference>
<keyword evidence="6 11" id="KW-0378">Hydrolase</keyword>
<dbReference type="Proteomes" id="UP000580839">
    <property type="component" value="Unassembled WGS sequence"/>
</dbReference>
<evidence type="ECO:0000313" key="13">
    <source>
        <dbReference type="EMBL" id="NOT33974.1"/>
    </source>
</evidence>
<organism evidence="13 14">
    <name type="scientific">Eiseniibacteriota bacterium</name>
    <dbReference type="NCBI Taxonomy" id="2212470"/>
    <lineage>
        <taxon>Bacteria</taxon>
        <taxon>Candidatus Eiseniibacteriota</taxon>
    </lineage>
</organism>
<sequence>MLNTPVVPGVLLLGLVIFVHELGHFIAAKLRGVRVLRFSLGFGPRLIAVTRGETEYRLSWIPLGGYVQMAGDSPDETGSMPDTPDHFLSHPWYGRLFIAAAGPLANLITAFLVLVGVALTGVSYPDYPNRLGVTPDTSVAYQMGLREGDRIVRVGAAPVASWIPIFLGASKVPTDQPLELGVTRGDSTFALSLSAVDREPLMSSLHRPPDPPVIGNVVTGMPAYKAGLKVGDRITSVNGTPIANWNELPPAFDGLANQKVQLHIVREGRAFPIEVKPIDPTGGPEGKQGRIGIEPPVQGVYVERHPLLASIDIGFRATGEAVVSVYGGMWLTFSRPLYYREYLGGPIFIAQAASEQARRSLDSYLRFLAMINVAIMAFNLLPIPVLDGGHIVLALLQAVRRRPISTRGYLRFQKVGLVVVGSLLLLILANDPLRLVQRQRALDRAPKEVQVAPTPP</sequence>
<dbReference type="SMART" id="SM00228">
    <property type="entry name" value="PDZ"/>
    <property type="match status" value="2"/>
</dbReference>
<evidence type="ECO:0000256" key="10">
    <source>
        <dbReference type="ARBA" id="ARBA00023136"/>
    </source>
</evidence>
<dbReference type="Pfam" id="PF02163">
    <property type="entry name" value="Peptidase_M50"/>
    <property type="match status" value="1"/>
</dbReference>
<keyword evidence="11" id="KW-0479">Metal-binding</keyword>
<evidence type="ECO:0000256" key="1">
    <source>
        <dbReference type="ARBA" id="ARBA00001947"/>
    </source>
</evidence>
<dbReference type="PANTHER" id="PTHR42837">
    <property type="entry name" value="REGULATOR OF SIGMA-E PROTEASE RSEP"/>
    <property type="match status" value="1"/>
</dbReference>
<evidence type="ECO:0000256" key="5">
    <source>
        <dbReference type="ARBA" id="ARBA00022692"/>
    </source>
</evidence>
<evidence type="ECO:0000256" key="4">
    <source>
        <dbReference type="ARBA" id="ARBA00022670"/>
    </source>
</evidence>
<evidence type="ECO:0000256" key="2">
    <source>
        <dbReference type="ARBA" id="ARBA00004141"/>
    </source>
</evidence>
<evidence type="ECO:0000256" key="8">
    <source>
        <dbReference type="ARBA" id="ARBA00022989"/>
    </source>
</evidence>
<evidence type="ECO:0000256" key="7">
    <source>
        <dbReference type="ARBA" id="ARBA00022833"/>
    </source>
</evidence>
<evidence type="ECO:0000256" key="9">
    <source>
        <dbReference type="ARBA" id="ARBA00023049"/>
    </source>
</evidence>
<evidence type="ECO:0000256" key="6">
    <source>
        <dbReference type="ARBA" id="ARBA00022801"/>
    </source>
</evidence>
<feature type="transmembrane region" description="Helical" evidence="11">
    <location>
        <begin position="96"/>
        <end position="119"/>
    </location>
</feature>
<keyword evidence="7 11" id="KW-0862">Zinc</keyword>
<comment type="similarity">
    <text evidence="3 11">Belongs to the peptidase M50B family.</text>
</comment>
<proteinExistence type="inferred from homology"/>
<feature type="transmembrane region" description="Helical" evidence="11">
    <location>
        <begin position="6"/>
        <end position="27"/>
    </location>
</feature>
<dbReference type="Pfam" id="PF17820">
    <property type="entry name" value="PDZ_6"/>
    <property type="match status" value="1"/>
</dbReference>
<name>A0A849SMY7_UNCEI</name>
<comment type="cofactor">
    <cofactor evidence="1 11">
        <name>Zn(2+)</name>
        <dbReference type="ChEBI" id="CHEBI:29105"/>
    </cofactor>
</comment>
<reference evidence="13 14" key="1">
    <citation type="submission" date="2020-04" db="EMBL/GenBank/DDBJ databases">
        <title>Metagenomic profiling of ammonia- and methane-oxidizing microorganisms in a Dutch drinking water treatment plant.</title>
        <authorList>
            <person name="Poghosyan L."/>
            <person name="Leucker S."/>
        </authorList>
    </citation>
    <scope>NUCLEOTIDE SEQUENCE [LARGE SCALE GENOMIC DNA]</scope>
    <source>
        <strain evidence="13">S-RSF-IL-03</strain>
    </source>
</reference>
<dbReference type="GO" id="GO:0046872">
    <property type="term" value="F:metal ion binding"/>
    <property type="evidence" value="ECO:0007669"/>
    <property type="project" value="UniProtKB-KW"/>
</dbReference>
<keyword evidence="10 11" id="KW-0472">Membrane</keyword>
<keyword evidence="9 11" id="KW-0482">Metalloprotease</keyword>
<feature type="transmembrane region" description="Helical" evidence="11">
    <location>
        <begin position="367"/>
        <end position="396"/>
    </location>
</feature>
<feature type="transmembrane region" description="Helical" evidence="11">
    <location>
        <begin position="408"/>
        <end position="429"/>
    </location>
</feature>
<keyword evidence="8 11" id="KW-1133">Transmembrane helix</keyword>
<gene>
    <name evidence="13" type="primary">rseP</name>
    <name evidence="13" type="ORF">HOP12_07365</name>
</gene>
<dbReference type="CDD" id="cd23081">
    <property type="entry name" value="cpPDZ_EcRseP-like"/>
    <property type="match status" value="1"/>
</dbReference>